<evidence type="ECO:0008006" key="4">
    <source>
        <dbReference type="Google" id="ProtNLM"/>
    </source>
</evidence>
<dbReference type="EMBL" id="JALLAZ020001540">
    <property type="protein sequence ID" value="KAL3773278.1"/>
    <property type="molecule type" value="Genomic_DNA"/>
</dbReference>
<dbReference type="AlphaFoldDB" id="A0ABD3NB56"/>
<dbReference type="Gene3D" id="2.60.120.620">
    <property type="entry name" value="q2cbj1_9rhob like domain"/>
    <property type="match status" value="1"/>
</dbReference>
<comment type="caution">
    <text evidence="2">The sequence shown here is derived from an EMBL/GenBank/DDBJ whole genome shotgun (WGS) entry which is preliminary data.</text>
</comment>
<accession>A0ABD3NB56</accession>
<evidence type="ECO:0000313" key="3">
    <source>
        <dbReference type="Proteomes" id="UP001530315"/>
    </source>
</evidence>
<feature type="signal peptide" evidence="1">
    <location>
        <begin position="1"/>
        <end position="21"/>
    </location>
</feature>
<dbReference type="Gene3D" id="1.25.40.10">
    <property type="entry name" value="Tetratricopeptide repeat domain"/>
    <property type="match status" value="1"/>
</dbReference>
<dbReference type="SUPFAM" id="SSF48452">
    <property type="entry name" value="TPR-like"/>
    <property type="match status" value="1"/>
</dbReference>
<gene>
    <name evidence="2" type="ORF">ACHAW5_003441</name>
</gene>
<proteinExistence type="predicted"/>
<organism evidence="2 3">
    <name type="scientific">Stephanodiscus triporus</name>
    <dbReference type="NCBI Taxonomy" id="2934178"/>
    <lineage>
        <taxon>Eukaryota</taxon>
        <taxon>Sar</taxon>
        <taxon>Stramenopiles</taxon>
        <taxon>Ochrophyta</taxon>
        <taxon>Bacillariophyta</taxon>
        <taxon>Coscinodiscophyceae</taxon>
        <taxon>Thalassiosirophycidae</taxon>
        <taxon>Stephanodiscales</taxon>
        <taxon>Stephanodiscaceae</taxon>
        <taxon>Stephanodiscus</taxon>
    </lineage>
</organism>
<name>A0ABD3NB56_9STRA</name>
<feature type="chain" id="PRO_5044882155" description="Fe2OG dioxygenase domain-containing protein" evidence="1">
    <location>
        <begin position="22"/>
        <end position="610"/>
    </location>
</feature>
<reference evidence="2 3" key="1">
    <citation type="submission" date="2024-10" db="EMBL/GenBank/DDBJ databases">
        <title>Updated reference genomes for cyclostephanoid diatoms.</title>
        <authorList>
            <person name="Roberts W.R."/>
            <person name="Alverson A.J."/>
        </authorList>
    </citation>
    <scope>NUCLEOTIDE SEQUENCE [LARGE SCALE GENOMIC DNA]</scope>
    <source>
        <strain evidence="2 3">AJA276-08</strain>
    </source>
</reference>
<protein>
    <recommendedName>
        <fullName evidence="4">Fe2OG dioxygenase domain-containing protein</fullName>
    </recommendedName>
</protein>
<keyword evidence="3" id="KW-1185">Reference proteome</keyword>
<keyword evidence="1" id="KW-0732">Signal</keyword>
<evidence type="ECO:0000256" key="1">
    <source>
        <dbReference type="SAM" id="SignalP"/>
    </source>
</evidence>
<evidence type="ECO:0000313" key="2">
    <source>
        <dbReference type="EMBL" id="KAL3773278.1"/>
    </source>
</evidence>
<dbReference type="InterPro" id="IPR011990">
    <property type="entry name" value="TPR-like_helical_dom_sf"/>
</dbReference>
<sequence>MSTINFLLLTLLHLAYNQISALAFVLRRAAATATASSATSLPLAHVEVVTTNQLPALLLERVDKIIDPYVFNNGEIDRKNILNSVDREHVEDVCWAKASSLPFESDRSTCSWPGTWNPTEYESIHIDPGNYSIATRTKKNNPLLTGDEIECLRGASEFYWSRIEGDHETSEKSRFTYQRKGNSEAHLSDVVKYCQRSDLNSYDVAPLVNDLLLNRIYPWIRASYLSREEIGNDLELFVYDSLFIRYNTTAANLSNDTSNGSGENLESVGAGQPLHRDLGYVSVNIMLNEEFEGGGTFFEDQLLSLVLSGNYDNEIQPLKPLGPGHAIAHYSKSRHAGAATYAGVRDILVIFLAAKEKTQFTDANRMWKAPCWERNARLKVGARTYCSVLSKEDQMMCRILHHRLAIDQVMDDGEAWHYLGMAILDYNDHLQLSDIARGGITSMEMELAVACLNEAAKHTPCDGRLYNNLGIALERLMHCQASNSRIMIEQREKAAEAYKKSMLIHSTCQRMRCNVHADHISTCLNYGLYLSKLDQFGCAIDILSRIVHQTDTLTDADNDLDEIRARQRVVRDAKKLLAFCKSQRLPNPRFELCDGDDCPVLTRAIDQAPQ</sequence>
<dbReference type="Proteomes" id="UP001530315">
    <property type="component" value="Unassembled WGS sequence"/>
</dbReference>